<evidence type="ECO:0000313" key="3">
    <source>
        <dbReference type="EMBL" id="RKD71318.1"/>
    </source>
</evidence>
<dbReference type="PRINTS" id="PR00909">
    <property type="entry name" value="SPERMDNBNDNG"/>
</dbReference>
<reference evidence="3 4" key="1">
    <citation type="submission" date="2018-09" db="EMBL/GenBank/DDBJ databases">
        <title>Genomic Encyclopedia of Archaeal and Bacterial Type Strains, Phase II (KMG-II): from individual species to whole genera.</title>
        <authorList>
            <person name="Goeker M."/>
        </authorList>
    </citation>
    <scope>NUCLEOTIDE SEQUENCE [LARGE SCALE GENOMIC DNA]</scope>
    <source>
        <strain evidence="3 4">DSM 17008</strain>
    </source>
</reference>
<dbReference type="Pfam" id="PF13343">
    <property type="entry name" value="SBP_bac_6"/>
    <property type="match status" value="1"/>
</dbReference>
<dbReference type="Proteomes" id="UP000285120">
    <property type="component" value="Unassembled WGS sequence"/>
</dbReference>
<dbReference type="CDD" id="cd13589">
    <property type="entry name" value="PBP2_polyamine_RpCGA009"/>
    <property type="match status" value="1"/>
</dbReference>
<accession>A0A419V064</accession>
<evidence type="ECO:0000256" key="2">
    <source>
        <dbReference type="SAM" id="SignalP"/>
    </source>
</evidence>
<dbReference type="PANTHER" id="PTHR30006:SF2">
    <property type="entry name" value="ABC TRANSPORTER SUBSTRATE-BINDING PROTEIN"/>
    <property type="match status" value="1"/>
</dbReference>
<dbReference type="EMBL" id="RAPK01000010">
    <property type="protein sequence ID" value="RKD71318.1"/>
    <property type="molecule type" value="Genomic_DNA"/>
</dbReference>
<dbReference type="InterPro" id="IPR001188">
    <property type="entry name" value="Sperm_putr-bd"/>
</dbReference>
<organism evidence="3 4">
    <name type="scientific">Sinobaca qinghaiensis</name>
    <dbReference type="NCBI Taxonomy" id="342944"/>
    <lineage>
        <taxon>Bacteria</taxon>
        <taxon>Bacillati</taxon>
        <taxon>Bacillota</taxon>
        <taxon>Bacilli</taxon>
        <taxon>Bacillales</taxon>
        <taxon>Sporolactobacillaceae</taxon>
        <taxon>Sinobaca</taxon>
    </lineage>
</organism>
<feature type="chain" id="PRO_5019010593" evidence="2">
    <location>
        <begin position="23"/>
        <end position="351"/>
    </location>
</feature>
<evidence type="ECO:0000313" key="4">
    <source>
        <dbReference type="Proteomes" id="UP000285120"/>
    </source>
</evidence>
<dbReference type="GO" id="GO:0015846">
    <property type="term" value="P:polyamine transport"/>
    <property type="evidence" value="ECO:0007669"/>
    <property type="project" value="InterPro"/>
</dbReference>
<dbReference type="GO" id="GO:0030976">
    <property type="term" value="F:thiamine pyrophosphate binding"/>
    <property type="evidence" value="ECO:0007669"/>
    <property type="project" value="TreeGrafter"/>
</dbReference>
<dbReference type="Gene3D" id="3.40.190.10">
    <property type="entry name" value="Periplasmic binding protein-like II"/>
    <property type="match status" value="2"/>
</dbReference>
<dbReference type="SUPFAM" id="SSF53850">
    <property type="entry name" value="Periplasmic binding protein-like II"/>
    <property type="match status" value="1"/>
</dbReference>
<keyword evidence="4" id="KW-1185">Reference proteome</keyword>
<dbReference type="GO" id="GO:0019808">
    <property type="term" value="F:polyamine binding"/>
    <property type="evidence" value="ECO:0007669"/>
    <property type="project" value="InterPro"/>
</dbReference>
<gene>
    <name evidence="3" type="ORF">ATL39_2714</name>
</gene>
<dbReference type="AlphaFoldDB" id="A0A419V064"/>
<dbReference type="PANTHER" id="PTHR30006">
    <property type="entry name" value="THIAMINE-BINDING PERIPLASMIC PROTEIN-RELATED"/>
    <property type="match status" value="1"/>
</dbReference>
<protein>
    <submittedName>
        <fullName evidence="3">Putative spermidine/putrescine transport system substrate-binding protein</fullName>
    </submittedName>
</protein>
<feature type="signal peptide" evidence="2">
    <location>
        <begin position="1"/>
        <end position="22"/>
    </location>
</feature>
<comment type="caution">
    <text evidence="3">The sequence shown here is derived from an EMBL/GenBank/DDBJ whole genome shotgun (WGS) entry which is preliminary data.</text>
</comment>
<dbReference type="GO" id="GO:0015888">
    <property type="term" value="P:thiamine transport"/>
    <property type="evidence" value="ECO:0007669"/>
    <property type="project" value="TreeGrafter"/>
</dbReference>
<dbReference type="GO" id="GO:0030288">
    <property type="term" value="C:outer membrane-bounded periplasmic space"/>
    <property type="evidence" value="ECO:0007669"/>
    <property type="project" value="TreeGrafter"/>
</dbReference>
<keyword evidence="1 2" id="KW-0732">Signal</keyword>
<sequence length="351" mass="38704">MKMSMKCLVPLSLLMLPLAACGSSDDAAGGEEPTELVISTWGFAEDFFREEVYAPFEEEHNVEIVLETGNNSERLNKIRQGNSSVDLIYLSDYYAQQGINDELFAEINRDNIPNIEDIYEMAQAPTGENYGPAYTVSQLGIAYNPEETDVEITSWADLWNPELESSIGLPSITATAGPMVLDAASVVSGSESFDEDAAFAQMKELNPNVANEYSQTSAYVNMFTQGEIAAGPIMEMYVADLKEAVPSTEFVTPEEGAYAIVNTVNVIEGSENQELAEEFINWQLSAEVQETAAAAKVDSPVNTTLDLTDEEAEGITYGADTVENLILLDTEMINERSEEWIDRWNRELTQQ</sequence>
<dbReference type="GO" id="GO:0030975">
    <property type="term" value="F:thiamine binding"/>
    <property type="evidence" value="ECO:0007669"/>
    <property type="project" value="TreeGrafter"/>
</dbReference>
<dbReference type="RefSeq" id="WP_120193858.1">
    <property type="nucleotide sequence ID" value="NZ_RAPK01000010.1"/>
</dbReference>
<name>A0A419V064_9BACL</name>
<proteinExistence type="predicted"/>
<dbReference type="OrthoDB" id="9769319at2"/>
<evidence type="ECO:0000256" key="1">
    <source>
        <dbReference type="ARBA" id="ARBA00022729"/>
    </source>
</evidence>